<gene>
    <name evidence="1" type="ORF">ACFQZ8_08535</name>
</gene>
<organism evidence="1 2">
    <name type="scientific">Micromonospora azadirachtae</name>
    <dbReference type="NCBI Taxonomy" id="1970735"/>
    <lineage>
        <taxon>Bacteria</taxon>
        <taxon>Bacillati</taxon>
        <taxon>Actinomycetota</taxon>
        <taxon>Actinomycetes</taxon>
        <taxon>Micromonosporales</taxon>
        <taxon>Micromonosporaceae</taxon>
        <taxon>Micromonospora</taxon>
    </lineage>
</organism>
<comment type="caution">
    <text evidence="1">The sequence shown here is derived from an EMBL/GenBank/DDBJ whole genome shotgun (WGS) entry which is preliminary data.</text>
</comment>
<evidence type="ECO:0000313" key="2">
    <source>
        <dbReference type="Proteomes" id="UP001597053"/>
    </source>
</evidence>
<reference evidence="2" key="1">
    <citation type="journal article" date="2019" name="Int. J. Syst. Evol. Microbiol.">
        <title>The Global Catalogue of Microorganisms (GCM) 10K type strain sequencing project: providing services to taxonomists for standard genome sequencing and annotation.</title>
        <authorList>
            <consortium name="The Broad Institute Genomics Platform"/>
            <consortium name="The Broad Institute Genome Sequencing Center for Infectious Disease"/>
            <person name="Wu L."/>
            <person name="Ma J."/>
        </authorList>
    </citation>
    <scope>NUCLEOTIDE SEQUENCE [LARGE SCALE GENOMIC DNA]</scope>
    <source>
        <strain evidence="2">JCM 32148</strain>
    </source>
</reference>
<name>A0ABW2ZZ63_9ACTN</name>
<keyword evidence="2" id="KW-1185">Reference proteome</keyword>
<proteinExistence type="predicted"/>
<accession>A0ABW2ZZ63</accession>
<dbReference type="EMBL" id="JBHTHM010000274">
    <property type="protein sequence ID" value="MFD0783960.1"/>
    <property type="molecule type" value="Genomic_DNA"/>
</dbReference>
<feature type="non-terminal residue" evidence="1">
    <location>
        <position position="33"/>
    </location>
</feature>
<sequence length="33" mass="3535">MFALDIAAHTGPWRSRHPAEKAMLSLGLLACAV</sequence>
<dbReference type="Proteomes" id="UP001597053">
    <property type="component" value="Unassembled WGS sequence"/>
</dbReference>
<protein>
    <submittedName>
        <fullName evidence="1">Cobalt ECF transporter T component CbiQ</fullName>
    </submittedName>
</protein>
<evidence type="ECO:0000313" key="1">
    <source>
        <dbReference type="EMBL" id="MFD0783960.1"/>
    </source>
</evidence>